<dbReference type="InterPro" id="IPR041588">
    <property type="entry name" value="Integrase_H2C2"/>
</dbReference>
<accession>A0A4Q9MBJ6</accession>
<name>A0A4Q9MBJ6_9APHY</name>
<dbReference type="AlphaFoldDB" id="A0A4Q9MBJ6"/>
<evidence type="ECO:0000259" key="2">
    <source>
        <dbReference type="Pfam" id="PF17921"/>
    </source>
</evidence>
<feature type="region of interest" description="Disordered" evidence="1">
    <location>
        <begin position="1"/>
        <end position="29"/>
    </location>
</feature>
<dbReference type="Gene3D" id="1.10.340.70">
    <property type="match status" value="1"/>
</dbReference>
<dbReference type="OrthoDB" id="3249394at2759"/>
<dbReference type="Proteomes" id="UP000292957">
    <property type="component" value="Unassembled WGS sequence"/>
</dbReference>
<evidence type="ECO:0000313" key="3">
    <source>
        <dbReference type="EMBL" id="TBU23041.1"/>
    </source>
</evidence>
<gene>
    <name evidence="3" type="ORF">BD311DRAFT_674771</name>
</gene>
<protein>
    <recommendedName>
        <fullName evidence="2">Integrase zinc-binding domain-containing protein</fullName>
    </recommendedName>
</protein>
<sequence>MPSAVAFDSSRRPPARVSVLPAESGRPETAKEFSKRMKRVVLHVPDGGQQEGEGLVDFMHVKNSIDRVILPNKYEPALPPCKQESQFLSYLSENTEGIDLLRELKGRYGKDKFYGLILEGPKQYKNFLVKDGLVFIRDNQKTLLCIPDVRIQGRSAREIVIKHAHSLLAHLGTHRTLTLLRDHLWWKT</sequence>
<dbReference type="EMBL" id="ML143517">
    <property type="protein sequence ID" value="TBU23041.1"/>
    <property type="molecule type" value="Genomic_DNA"/>
</dbReference>
<proteinExistence type="predicted"/>
<feature type="domain" description="Integrase zinc-binding" evidence="2">
    <location>
        <begin position="155"/>
        <end position="187"/>
    </location>
</feature>
<dbReference type="Pfam" id="PF17921">
    <property type="entry name" value="Integrase_H2C2"/>
    <property type="match status" value="1"/>
</dbReference>
<feature type="non-terminal residue" evidence="3">
    <location>
        <position position="188"/>
    </location>
</feature>
<evidence type="ECO:0000256" key="1">
    <source>
        <dbReference type="SAM" id="MobiDB-lite"/>
    </source>
</evidence>
<reference evidence="3" key="1">
    <citation type="submission" date="2019-01" db="EMBL/GenBank/DDBJ databases">
        <title>Draft genome sequences of three monokaryotic isolates of the white-rot basidiomycete fungus Dichomitus squalens.</title>
        <authorList>
            <consortium name="DOE Joint Genome Institute"/>
            <person name="Lopez S.C."/>
            <person name="Andreopoulos B."/>
            <person name="Pangilinan J."/>
            <person name="Lipzen A."/>
            <person name="Riley R."/>
            <person name="Ahrendt S."/>
            <person name="Ng V."/>
            <person name="Barry K."/>
            <person name="Daum C."/>
            <person name="Grigoriev I.V."/>
            <person name="Hilden K.S."/>
            <person name="Makela M.R."/>
            <person name="de Vries R.P."/>
        </authorList>
    </citation>
    <scope>NUCLEOTIDE SEQUENCE [LARGE SCALE GENOMIC DNA]</scope>
    <source>
        <strain evidence="3">OM18370.1</strain>
    </source>
</reference>
<organism evidence="3">
    <name type="scientific">Dichomitus squalens</name>
    <dbReference type="NCBI Taxonomy" id="114155"/>
    <lineage>
        <taxon>Eukaryota</taxon>
        <taxon>Fungi</taxon>
        <taxon>Dikarya</taxon>
        <taxon>Basidiomycota</taxon>
        <taxon>Agaricomycotina</taxon>
        <taxon>Agaricomycetes</taxon>
        <taxon>Polyporales</taxon>
        <taxon>Polyporaceae</taxon>
        <taxon>Dichomitus</taxon>
    </lineage>
</organism>